<evidence type="ECO:0000256" key="6">
    <source>
        <dbReference type="ARBA" id="ARBA00023242"/>
    </source>
</evidence>
<dbReference type="Pfam" id="PF00011">
    <property type="entry name" value="HSP20"/>
    <property type="match status" value="1"/>
</dbReference>
<evidence type="ECO:0000259" key="13">
    <source>
        <dbReference type="PROSITE" id="PS01031"/>
    </source>
</evidence>
<evidence type="ECO:0000313" key="15">
    <source>
        <dbReference type="Proteomes" id="UP000694549"/>
    </source>
</evidence>
<organism evidence="14 15">
    <name type="scientific">Anas zonorhyncha</name>
    <name type="common">Eastern spot-billed duck</name>
    <dbReference type="NCBI Taxonomy" id="75864"/>
    <lineage>
        <taxon>Eukaryota</taxon>
        <taxon>Metazoa</taxon>
        <taxon>Chordata</taxon>
        <taxon>Craniata</taxon>
        <taxon>Vertebrata</taxon>
        <taxon>Euteleostomi</taxon>
        <taxon>Archelosauria</taxon>
        <taxon>Archosauria</taxon>
        <taxon>Dinosauria</taxon>
        <taxon>Saurischia</taxon>
        <taxon>Theropoda</taxon>
        <taxon>Coelurosauria</taxon>
        <taxon>Aves</taxon>
        <taxon>Neognathae</taxon>
        <taxon>Galloanserae</taxon>
        <taxon>Anseriformes</taxon>
        <taxon>Anatidae</taxon>
        <taxon>Anatinae</taxon>
        <taxon>Anas</taxon>
    </lineage>
</organism>
<protein>
    <recommendedName>
        <fullName evidence="8">Heat shock protein beta-7</fullName>
    </recommendedName>
    <alternativeName>
        <fullName evidence="9">Cardiovascular heat shock protein</fullName>
    </alternativeName>
</protein>
<dbReference type="GO" id="GO:0007507">
    <property type="term" value="P:heart development"/>
    <property type="evidence" value="ECO:0007669"/>
    <property type="project" value="InterPro"/>
</dbReference>
<evidence type="ECO:0000313" key="14">
    <source>
        <dbReference type="Ensembl" id="ENSAZOP00000028440.1"/>
    </source>
</evidence>
<dbReference type="GO" id="GO:0005737">
    <property type="term" value="C:cytoplasm"/>
    <property type="evidence" value="ECO:0007669"/>
    <property type="project" value="UniProtKB-SubCell"/>
</dbReference>
<evidence type="ECO:0000256" key="5">
    <source>
        <dbReference type="ARBA" id="ARBA00023186"/>
    </source>
</evidence>
<evidence type="ECO:0000256" key="1">
    <source>
        <dbReference type="ARBA" id="ARBA00004408"/>
    </source>
</evidence>
<dbReference type="CDD" id="cd06479">
    <property type="entry name" value="ACD_HspB7_like"/>
    <property type="match status" value="1"/>
</dbReference>
<keyword evidence="6" id="KW-0539">Nucleus</keyword>
<keyword evidence="4" id="KW-0346">Stress response</keyword>
<accession>A0A8B9VX52</accession>
<evidence type="ECO:0000256" key="9">
    <source>
        <dbReference type="ARBA" id="ARBA00079209"/>
    </source>
</evidence>
<name>A0A8B9VX52_9AVES</name>
<feature type="region of interest" description="Disordered" evidence="12">
    <location>
        <begin position="1"/>
        <end position="23"/>
    </location>
</feature>
<reference evidence="14" key="2">
    <citation type="submission" date="2025-09" db="UniProtKB">
        <authorList>
            <consortium name="Ensembl"/>
        </authorList>
    </citation>
    <scope>IDENTIFICATION</scope>
</reference>
<evidence type="ECO:0000256" key="12">
    <source>
        <dbReference type="SAM" id="MobiDB-lite"/>
    </source>
</evidence>
<dbReference type="InterPro" id="IPR008978">
    <property type="entry name" value="HSP20-like_chaperone"/>
</dbReference>
<evidence type="ECO:0000256" key="8">
    <source>
        <dbReference type="ARBA" id="ARBA00073532"/>
    </source>
</evidence>
<comment type="subcellular location">
    <subcellularLocation>
        <location evidence="2">Cytoplasm</location>
    </subcellularLocation>
    <subcellularLocation>
        <location evidence="1">Nucleus</location>
        <location evidence="1">Cajal body</location>
    </subcellularLocation>
</comment>
<dbReference type="GO" id="GO:0015030">
    <property type="term" value="C:Cajal body"/>
    <property type="evidence" value="ECO:0007669"/>
    <property type="project" value="UniProtKB-SubCell"/>
</dbReference>
<dbReference type="PANTHER" id="PTHR46907:SF2">
    <property type="entry name" value="HEAT SHOCK PROTEIN BETA-7"/>
    <property type="match status" value="1"/>
</dbReference>
<evidence type="ECO:0000256" key="2">
    <source>
        <dbReference type="ARBA" id="ARBA00004496"/>
    </source>
</evidence>
<dbReference type="InterPro" id="IPR037885">
    <property type="entry name" value="ACD_HspB7"/>
</dbReference>
<dbReference type="PANTHER" id="PTHR46907">
    <property type="entry name" value="HEAT SHOCK PROTEIN BETA-7-RELATED"/>
    <property type="match status" value="1"/>
</dbReference>
<keyword evidence="15" id="KW-1185">Reference proteome</keyword>
<sequence>MWPRFGGKAETPSQGIPPPQHPQGAATAASLAALQSCVPARTLLITFYYYYYYKLHVAGAAALEGALGIFSPNPPPSFWGIVPPHIPRCHLPILLFSGARVIRACRNASNGIGFGTGRSGAGDGEKGGWGERGKNFHGVQSDVAGPKFSRFYKSSAAAPEIAGPVRLRREAEEGASPAAFAPLPRCGRSGRWMNVKSSSAFRSEHSFHHHSRSSSPARPMELFGSFVRPRGEPLGFPARPGSSGNIKTLGNTYQFTVDVSDFAPEDIIVTTSNNQIEVHAEKLAGDGTVMNTFTHKCQLPEDVDPTSVSSSLGDDGTLTIRARRQPAKHTEHVQQTFRTEIKI</sequence>
<evidence type="ECO:0000256" key="7">
    <source>
        <dbReference type="ARBA" id="ARBA00063305"/>
    </source>
</evidence>
<reference evidence="14" key="1">
    <citation type="submission" date="2025-08" db="UniProtKB">
        <authorList>
            <consortium name="Ensembl"/>
        </authorList>
    </citation>
    <scope>IDENTIFICATION</scope>
</reference>
<proteinExistence type="inferred from homology"/>
<dbReference type="SUPFAM" id="SSF49764">
    <property type="entry name" value="HSP20-like chaperones"/>
    <property type="match status" value="1"/>
</dbReference>
<dbReference type="Gene3D" id="2.60.40.790">
    <property type="match status" value="1"/>
</dbReference>
<feature type="domain" description="SHSP" evidence="13">
    <location>
        <begin position="233"/>
        <end position="343"/>
    </location>
</feature>
<dbReference type="PROSITE" id="PS01031">
    <property type="entry name" value="SHSP"/>
    <property type="match status" value="1"/>
</dbReference>
<comment type="subunit">
    <text evidence="7">Interacts with C-terminal domain of actin-binding protein 280.</text>
</comment>
<evidence type="ECO:0000256" key="10">
    <source>
        <dbReference type="PROSITE-ProRule" id="PRU00285"/>
    </source>
</evidence>
<evidence type="ECO:0000256" key="3">
    <source>
        <dbReference type="ARBA" id="ARBA00022490"/>
    </source>
</evidence>
<comment type="similarity">
    <text evidence="10 11">Belongs to the small heat shock protein (HSP20) family.</text>
</comment>
<dbReference type="InterPro" id="IPR002068">
    <property type="entry name" value="A-crystallin/Hsp20_dom"/>
</dbReference>
<evidence type="ECO:0000256" key="11">
    <source>
        <dbReference type="RuleBase" id="RU003616"/>
    </source>
</evidence>
<dbReference type="AlphaFoldDB" id="A0A8B9VX52"/>
<dbReference type="FunFam" id="2.60.40.790:FF:000020">
    <property type="entry name" value="heat shock protein beta-7 isoform X1"/>
    <property type="match status" value="1"/>
</dbReference>
<keyword evidence="5" id="KW-0143">Chaperone</keyword>
<evidence type="ECO:0000256" key="4">
    <source>
        <dbReference type="ARBA" id="ARBA00023016"/>
    </source>
</evidence>
<dbReference type="Ensembl" id="ENSAZOT00000030462.1">
    <property type="protein sequence ID" value="ENSAZOP00000028440.1"/>
    <property type="gene ID" value="ENSAZOG00000017939.1"/>
</dbReference>
<keyword evidence="3" id="KW-0963">Cytoplasm</keyword>
<dbReference type="Proteomes" id="UP000694549">
    <property type="component" value="Unplaced"/>
</dbReference>